<evidence type="ECO:0000313" key="4">
    <source>
        <dbReference type="Proteomes" id="UP000534286"/>
    </source>
</evidence>
<feature type="compositionally biased region" description="Polar residues" evidence="1">
    <location>
        <begin position="31"/>
        <end position="44"/>
    </location>
</feature>
<dbReference type="PROSITE" id="PS51318">
    <property type="entry name" value="TAT"/>
    <property type="match status" value="1"/>
</dbReference>
<dbReference type="NCBIfam" id="TIGR01409">
    <property type="entry name" value="TAT_signal_seq"/>
    <property type="match status" value="1"/>
</dbReference>
<keyword evidence="4" id="KW-1185">Reference proteome</keyword>
<dbReference type="PROSITE" id="PS51257">
    <property type="entry name" value="PROKAR_LIPOPROTEIN"/>
    <property type="match status" value="1"/>
</dbReference>
<dbReference type="InterPro" id="IPR019546">
    <property type="entry name" value="TAT_signal_bac_arc"/>
</dbReference>
<evidence type="ECO:0000313" key="3">
    <source>
        <dbReference type="EMBL" id="MBB4943817.1"/>
    </source>
</evidence>
<organism evidence="3 4">
    <name type="scientific">Streptosporangium album</name>
    <dbReference type="NCBI Taxonomy" id="47479"/>
    <lineage>
        <taxon>Bacteria</taxon>
        <taxon>Bacillati</taxon>
        <taxon>Actinomycetota</taxon>
        <taxon>Actinomycetes</taxon>
        <taxon>Streptosporangiales</taxon>
        <taxon>Streptosporangiaceae</taxon>
        <taxon>Streptosporangium</taxon>
    </lineage>
</organism>
<dbReference type="InterPro" id="IPR006311">
    <property type="entry name" value="TAT_signal"/>
</dbReference>
<feature type="signal peptide" evidence="2">
    <location>
        <begin position="1"/>
        <end position="24"/>
    </location>
</feature>
<name>A0A7W7S505_9ACTN</name>
<dbReference type="RefSeq" id="WP_184759948.1">
    <property type="nucleotide sequence ID" value="NZ_BAABEK010000076.1"/>
</dbReference>
<evidence type="ECO:0000256" key="1">
    <source>
        <dbReference type="SAM" id="MobiDB-lite"/>
    </source>
</evidence>
<protein>
    <submittedName>
        <fullName evidence="3">Uncharacterized protein</fullName>
    </submittedName>
</protein>
<keyword evidence="2" id="KW-0732">Signal</keyword>
<accession>A0A7W7S505</accession>
<evidence type="ECO:0000256" key="2">
    <source>
        <dbReference type="SAM" id="SignalP"/>
    </source>
</evidence>
<dbReference type="AlphaFoldDB" id="A0A7W7S505"/>
<dbReference type="EMBL" id="JACHJU010000006">
    <property type="protein sequence ID" value="MBB4943817.1"/>
    <property type="molecule type" value="Genomic_DNA"/>
</dbReference>
<comment type="caution">
    <text evidence="3">The sequence shown here is derived from an EMBL/GenBank/DDBJ whole genome shotgun (WGS) entry which is preliminary data.</text>
</comment>
<reference evidence="3 4" key="1">
    <citation type="submission" date="2020-08" db="EMBL/GenBank/DDBJ databases">
        <title>Sequencing the genomes of 1000 actinobacteria strains.</title>
        <authorList>
            <person name="Klenk H.-P."/>
        </authorList>
    </citation>
    <scope>NUCLEOTIDE SEQUENCE [LARGE SCALE GENOMIC DNA]</scope>
    <source>
        <strain evidence="3 4">DSM 43023</strain>
    </source>
</reference>
<feature type="chain" id="PRO_5038689013" evidence="2">
    <location>
        <begin position="25"/>
        <end position="83"/>
    </location>
</feature>
<feature type="region of interest" description="Disordered" evidence="1">
    <location>
        <begin position="31"/>
        <end position="57"/>
    </location>
</feature>
<sequence length="83" mass="8230">MRDPRITRRGLLAGGAAAAAGALAACAPEQTPSTDRAASGTAQVALSAPADTENEWTPPIGSAVFAIPPGCSPDGWIGETLLS</sequence>
<dbReference type="Proteomes" id="UP000534286">
    <property type="component" value="Unassembled WGS sequence"/>
</dbReference>
<gene>
    <name evidence="3" type="ORF">FHR32_008218</name>
</gene>
<proteinExistence type="predicted"/>